<evidence type="ECO:0000313" key="3">
    <source>
        <dbReference type="EMBL" id="KAJ1143793.1"/>
    </source>
</evidence>
<feature type="signal peptide" evidence="2">
    <location>
        <begin position="1"/>
        <end position="22"/>
    </location>
</feature>
<organism evidence="3 4">
    <name type="scientific">Pleurodeles waltl</name>
    <name type="common">Iberian ribbed newt</name>
    <dbReference type="NCBI Taxonomy" id="8319"/>
    <lineage>
        <taxon>Eukaryota</taxon>
        <taxon>Metazoa</taxon>
        <taxon>Chordata</taxon>
        <taxon>Craniata</taxon>
        <taxon>Vertebrata</taxon>
        <taxon>Euteleostomi</taxon>
        <taxon>Amphibia</taxon>
        <taxon>Batrachia</taxon>
        <taxon>Caudata</taxon>
        <taxon>Salamandroidea</taxon>
        <taxon>Salamandridae</taxon>
        <taxon>Pleurodelinae</taxon>
        <taxon>Pleurodeles</taxon>
    </lineage>
</organism>
<name>A0AAV7QZA4_PLEWA</name>
<dbReference type="Pfam" id="PF15314">
    <property type="entry name" value="PRAP"/>
    <property type="match status" value="1"/>
</dbReference>
<keyword evidence="2" id="KW-0732">Signal</keyword>
<gene>
    <name evidence="3" type="ORF">NDU88_010097</name>
</gene>
<proteinExistence type="predicted"/>
<feature type="chain" id="PRO_5043753726" evidence="2">
    <location>
        <begin position="23"/>
        <end position="132"/>
    </location>
</feature>
<sequence length="132" mass="14688">MKGITTVISCLLLLQFIEATSAMPQFPSETDSSFVKDSKGGPGDIQIEPPEDAEITYDIDSQMLIFNALQKGTAEDPLAYLRSVLEEAEEDWDSLYHPSIEGNAEGPAVQAELEYSEVLNEPEEDRDHLHHH</sequence>
<comment type="caution">
    <text evidence="3">The sequence shown here is derived from an EMBL/GenBank/DDBJ whole genome shotgun (WGS) entry which is preliminary data.</text>
</comment>
<dbReference type="InterPro" id="IPR027922">
    <property type="entry name" value="PRAP"/>
</dbReference>
<dbReference type="Proteomes" id="UP001066276">
    <property type="component" value="Chromosome 6"/>
</dbReference>
<dbReference type="AlphaFoldDB" id="A0AAV7QZA4"/>
<keyword evidence="4" id="KW-1185">Reference proteome</keyword>
<evidence type="ECO:0000256" key="2">
    <source>
        <dbReference type="SAM" id="SignalP"/>
    </source>
</evidence>
<protein>
    <submittedName>
        <fullName evidence="3">Uncharacterized protein</fullName>
    </submittedName>
</protein>
<reference evidence="3" key="1">
    <citation type="journal article" date="2022" name="bioRxiv">
        <title>Sequencing and chromosome-scale assembly of the giantPleurodeles waltlgenome.</title>
        <authorList>
            <person name="Brown T."/>
            <person name="Elewa A."/>
            <person name="Iarovenko S."/>
            <person name="Subramanian E."/>
            <person name="Araus A.J."/>
            <person name="Petzold A."/>
            <person name="Susuki M."/>
            <person name="Suzuki K.-i.T."/>
            <person name="Hayashi T."/>
            <person name="Toyoda A."/>
            <person name="Oliveira C."/>
            <person name="Osipova E."/>
            <person name="Leigh N.D."/>
            <person name="Simon A."/>
            <person name="Yun M.H."/>
        </authorList>
    </citation>
    <scope>NUCLEOTIDE SEQUENCE</scope>
    <source>
        <strain evidence="3">20211129_DDA</strain>
        <tissue evidence="3">Liver</tissue>
    </source>
</reference>
<evidence type="ECO:0000256" key="1">
    <source>
        <dbReference type="SAM" id="MobiDB-lite"/>
    </source>
</evidence>
<dbReference type="EMBL" id="JANPWB010000010">
    <property type="protein sequence ID" value="KAJ1143793.1"/>
    <property type="molecule type" value="Genomic_DNA"/>
</dbReference>
<evidence type="ECO:0000313" key="4">
    <source>
        <dbReference type="Proteomes" id="UP001066276"/>
    </source>
</evidence>
<accession>A0AAV7QZA4</accession>
<feature type="region of interest" description="Disordered" evidence="1">
    <location>
        <begin position="26"/>
        <end position="50"/>
    </location>
</feature>